<dbReference type="InterPro" id="IPR032710">
    <property type="entry name" value="NTF2-like_dom_sf"/>
</dbReference>
<evidence type="ECO:0000256" key="1">
    <source>
        <dbReference type="SAM" id="SignalP"/>
    </source>
</evidence>
<dbReference type="AlphaFoldDB" id="G2EAI4"/>
<accession>G2EAI4</accession>
<dbReference type="Pfam" id="PF14534">
    <property type="entry name" value="DUF4440"/>
    <property type="match status" value="1"/>
</dbReference>
<keyword evidence="1" id="KW-0732">Signal</keyword>
<sequence length="147" mass="16760">MKSLYLILSLLFSVGISAQSEISKTSEADSKAIRQVLETQEKDWNNFDLEGYMQGYWQSDSLKFHGSSGITKGWQKTLDNYKKGYPNQEYTGELNFTIKSISTIESNSYYVMGQYHLKRSVGDAKGEFLIILKKIDGKWKIIADMSS</sequence>
<dbReference type="RefSeq" id="WP_008635204.1">
    <property type="nucleotide sequence ID" value="NZ_AFXZ01000005.1"/>
</dbReference>
<dbReference type="Gene3D" id="3.10.450.50">
    <property type="match status" value="1"/>
</dbReference>
<dbReference type="eggNOG" id="COG4319">
    <property type="taxonomic scope" value="Bacteria"/>
</dbReference>
<gene>
    <name evidence="3" type="ORF">BZARG_2178</name>
</gene>
<feature type="signal peptide" evidence="1">
    <location>
        <begin position="1"/>
        <end position="18"/>
    </location>
</feature>
<keyword evidence="4" id="KW-1185">Reference proteome</keyword>
<reference evidence="3 4" key="1">
    <citation type="journal article" date="2008" name="Int. J. Syst. Evol. Microbiol.">
        <title>Bizionia argentinensis sp. nov., isolated from surface marine water in Antarctica.</title>
        <authorList>
            <person name="Bercovich A."/>
            <person name="Vazquez S.C."/>
            <person name="Yankilevich P."/>
            <person name="Coria S.H."/>
            <person name="Foti M."/>
            <person name="Hernandez E."/>
            <person name="Vidal A."/>
            <person name="Ruberto L."/>
            <person name="Melo C."/>
            <person name="Marenssi S."/>
            <person name="Criscuolo M."/>
            <person name="Memoli M."/>
            <person name="Arguelles M."/>
            <person name="Mac Cormack W.P."/>
        </authorList>
    </citation>
    <scope>NUCLEOTIDE SEQUENCE [LARGE SCALE GENOMIC DNA]</scope>
    <source>
        <strain evidence="3 4">JUB59</strain>
    </source>
</reference>
<feature type="chain" id="PRO_5003429081" evidence="1">
    <location>
        <begin position="19"/>
        <end position="147"/>
    </location>
</feature>
<dbReference type="STRING" id="1046627.BZARG_2178"/>
<proteinExistence type="predicted"/>
<comment type="caution">
    <text evidence="3">The sequence shown here is derived from an EMBL/GenBank/DDBJ whole genome shotgun (WGS) entry which is preliminary data.</text>
</comment>
<evidence type="ECO:0000313" key="3">
    <source>
        <dbReference type="EMBL" id="EGV44592.1"/>
    </source>
</evidence>
<organism evidence="3 4">
    <name type="scientific">Bizionia argentinensis JUB59</name>
    <dbReference type="NCBI Taxonomy" id="1046627"/>
    <lineage>
        <taxon>Bacteria</taxon>
        <taxon>Pseudomonadati</taxon>
        <taxon>Bacteroidota</taxon>
        <taxon>Flavobacteriia</taxon>
        <taxon>Flavobacteriales</taxon>
        <taxon>Flavobacteriaceae</taxon>
        <taxon>Bizionia</taxon>
    </lineage>
</organism>
<dbReference type="SUPFAM" id="SSF54427">
    <property type="entry name" value="NTF2-like"/>
    <property type="match status" value="1"/>
</dbReference>
<evidence type="ECO:0000259" key="2">
    <source>
        <dbReference type="Pfam" id="PF14534"/>
    </source>
</evidence>
<dbReference type="PATRIC" id="fig|1046627.3.peg.555"/>
<protein>
    <submittedName>
        <fullName evidence="3">Nuclear transport factor 2 family protein</fullName>
    </submittedName>
</protein>
<dbReference type="Proteomes" id="UP000003730">
    <property type="component" value="Unassembled WGS sequence"/>
</dbReference>
<feature type="domain" description="DUF4440" evidence="2">
    <location>
        <begin position="33"/>
        <end position="141"/>
    </location>
</feature>
<dbReference type="InterPro" id="IPR027843">
    <property type="entry name" value="DUF4440"/>
</dbReference>
<dbReference type="OrthoDB" id="120856at2"/>
<evidence type="ECO:0000313" key="4">
    <source>
        <dbReference type="Proteomes" id="UP000003730"/>
    </source>
</evidence>
<dbReference type="EMBL" id="AFXZ01000005">
    <property type="protein sequence ID" value="EGV44592.1"/>
    <property type="molecule type" value="Genomic_DNA"/>
</dbReference>
<name>G2EAI4_9FLAO</name>